<comment type="caution">
    <text evidence="6">The sequence shown here is derived from an EMBL/GenBank/DDBJ whole genome shotgun (WGS) entry which is preliminary data.</text>
</comment>
<reference evidence="6 7" key="1">
    <citation type="submission" date="2018-05" db="EMBL/GenBank/DDBJ databases">
        <title>Marinilabilia rubrum sp. nov., isolated from saltern sediment.</title>
        <authorList>
            <person name="Zhang R."/>
        </authorList>
    </citation>
    <scope>NUCLEOTIDE SEQUENCE [LARGE SCALE GENOMIC DNA]</scope>
    <source>
        <strain evidence="6 7">WTE16</strain>
    </source>
</reference>
<feature type="domain" description="Alpha-2-macroglobulin" evidence="5">
    <location>
        <begin position="1181"/>
        <end position="1269"/>
    </location>
</feature>
<dbReference type="Pfam" id="PF07703">
    <property type="entry name" value="A2M_BRD"/>
    <property type="match status" value="1"/>
</dbReference>
<dbReference type="InterPro" id="IPR011625">
    <property type="entry name" value="A2M_N_BRD"/>
</dbReference>
<feature type="domain" description="Alpha-2-macroglobulin bait region" evidence="4">
    <location>
        <begin position="974"/>
        <end position="1116"/>
    </location>
</feature>
<dbReference type="CDD" id="cd02891">
    <property type="entry name" value="A2M_like"/>
    <property type="match status" value="1"/>
</dbReference>
<dbReference type="RefSeq" id="WP_109264163.1">
    <property type="nucleotide sequence ID" value="NZ_QEWP01000006.1"/>
</dbReference>
<evidence type="ECO:0000259" key="4">
    <source>
        <dbReference type="SMART" id="SM01359"/>
    </source>
</evidence>
<dbReference type="Proteomes" id="UP000244956">
    <property type="component" value="Unassembled WGS sequence"/>
</dbReference>
<dbReference type="Gene3D" id="2.60.40.3710">
    <property type="match status" value="1"/>
</dbReference>
<proteinExistence type="inferred from homology"/>
<dbReference type="Gene3D" id="2.60.40.1930">
    <property type="match status" value="1"/>
</dbReference>
<dbReference type="Pfam" id="PF17972">
    <property type="entry name" value="bMG5"/>
    <property type="match status" value="1"/>
</dbReference>
<dbReference type="Pfam" id="PF17962">
    <property type="entry name" value="bMG6"/>
    <property type="match status" value="1"/>
</dbReference>
<accession>A0A2U2B9A3</accession>
<keyword evidence="7" id="KW-1185">Reference proteome</keyword>
<evidence type="ECO:0000313" key="6">
    <source>
        <dbReference type="EMBL" id="PWD99623.1"/>
    </source>
</evidence>
<evidence type="ECO:0000256" key="1">
    <source>
        <dbReference type="ARBA" id="ARBA00010556"/>
    </source>
</evidence>
<dbReference type="Pfam" id="PF00207">
    <property type="entry name" value="A2M"/>
    <property type="match status" value="1"/>
</dbReference>
<dbReference type="InterPro" id="IPR021868">
    <property type="entry name" value="Alpha_2_Macroglob_MG3"/>
</dbReference>
<dbReference type="PANTHER" id="PTHR40094">
    <property type="entry name" value="ALPHA-2-MACROGLOBULIN HOMOLOG"/>
    <property type="match status" value="1"/>
</dbReference>
<keyword evidence="2 3" id="KW-0732">Signal</keyword>
<evidence type="ECO:0000256" key="2">
    <source>
        <dbReference type="ARBA" id="ARBA00022729"/>
    </source>
</evidence>
<dbReference type="InterPro" id="IPR047565">
    <property type="entry name" value="Alpha-macroglob_thiol-ester_cl"/>
</dbReference>
<protein>
    <submittedName>
        <fullName evidence="6">Alpha-2-macroglobulin</fullName>
    </submittedName>
</protein>
<gene>
    <name evidence="6" type="ORF">DDZ16_09255</name>
</gene>
<dbReference type="SMART" id="SM01360">
    <property type="entry name" value="A2M"/>
    <property type="match status" value="1"/>
</dbReference>
<dbReference type="PANTHER" id="PTHR40094:SF1">
    <property type="entry name" value="UBIQUITIN DOMAIN-CONTAINING PROTEIN"/>
    <property type="match status" value="1"/>
</dbReference>
<dbReference type="EMBL" id="QEWP01000006">
    <property type="protein sequence ID" value="PWD99623.1"/>
    <property type="molecule type" value="Genomic_DNA"/>
</dbReference>
<comment type="similarity">
    <text evidence="1">Belongs to the protease inhibitor I39 (alpha-2-macroglobulin) family. Bacterial alpha-2-macroglobulin subfamily.</text>
</comment>
<evidence type="ECO:0000313" key="7">
    <source>
        <dbReference type="Proteomes" id="UP000244956"/>
    </source>
</evidence>
<dbReference type="SMART" id="SM01419">
    <property type="entry name" value="Thiol-ester_cl"/>
    <property type="match status" value="1"/>
</dbReference>
<dbReference type="SMART" id="SM01359">
    <property type="entry name" value="A2M_N_2"/>
    <property type="match status" value="1"/>
</dbReference>
<evidence type="ECO:0000259" key="5">
    <source>
        <dbReference type="SMART" id="SM01360"/>
    </source>
</evidence>
<feature type="signal peptide" evidence="3">
    <location>
        <begin position="1"/>
        <end position="24"/>
    </location>
</feature>
<dbReference type="OrthoDB" id="9767116at2"/>
<dbReference type="Pfam" id="PF17973">
    <property type="entry name" value="bMG10"/>
    <property type="match status" value="1"/>
</dbReference>
<dbReference type="Pfam" id="PF01835">
    <property type="entry name" value="MG2"/>
    <property type="match status" value="1"/>
</dbReference>
<name>A0A2U2B9A3_9BACT</name>
<dbReference type="InterPro" id="IPR041203">
    <property type="entry name" value="Bact_A2M_MG5"/>
</dbReference>
<dbReference type="InterPro" id="IPR001599">
    <property type="entry name" value="Macroglobln_a2"/>
</dbReference>
<feature type="chain" id="PRO_5015757358" evidence="3">
    <location>
        <begin position="25"/>
        <end position="1842"/>
    </location>
</feature>
<dbReference type="InterPro" id="IPR002890">
    <property type="entry name" value="MG2"/>
</dbReference>
<dbReference type="InterPro" id="IPR051802">
    <property type="entry name" value="YfhM-like"/>
</dbReference>
<dbReference type="Pfam" id="PF11974">
    <property type="entry name" value="bMG3"/>
    <property type="match status" value="1"/>
</dbReference>
<dbReference type="PROSITE" id="PS51257">
    <property type="entry name" value="PROKAR_LIPOPROTEIN"/>
    <property type="match status" value="1"/>
</dbReference>
<dbReference type="InterPro" id="IPR041462">
    <property type="entry name" value="Bact_A2M_MG6"/>
</dbReference>
<organism evidence="6 7">
    <name type="scientific">Marinilabilia rubra</name>
    <dbReference type="NCBI Taxonomy" id="2162893"/>
    <lineage>
        <taxon>Bacteria</taxon>
        <taxon>Pseudomonadati</taxon>
        <taxon>Bacteroidota</taxon>
        <taxon>Bacteroidia</taxon>
        <taxon>Marinilabiliales</taxon>
        <taxon>Marinilabiliaceae</taxon>
        <taxon>Marinilabilia</taxon>
    </lineage>
</organism>
<dbReference type="Gene3D" id="1.50.10.20">
    <property type="match status" value="1"/>
</dbReference>
<dbReference type="GO" id="GO:0004866">
    <property type="term" value="F:endopeptidase inhibitor activity"/>
    <property type="evidence" value="ECO:0007669"/>
    <property type="project" value="InterPro"/>
</dbReference>
<sequence>MRILTSLATLMVAASLFMGCSSNKKEESAHSPFHPQISAFTSGQISVNSPVMVEFASPVHKAEAGQSVAKGVLMISPSVDGEATWAGDRTLVFKPSEMLPSGEEFKVEIDLPKLLPGEEEPFFFTFRTIEQNAWISADIMRPVSVSDYETYQVTARVSLADVAANQLVEDEVEVTLNGETVRPEWTHIDGRNHELTVNNVPRKDAAGKLKVTIAEGPLSPRESKSLNMVVPSKDAFKIISAGLSTSPRNVITVTFSDPVDPGQDISGLLLLDNKDLDWNIDNNQIELYPGDAITGERTLVILPDVKNISGRKLSAKGEFSFVFSSEKPEVEMIGDGTIMPYSQGLYMPFRAVSLKAVRVRIIKIYEHNIGHFLQVNRLGGESQLKRAGRLVHRQRIKIDTDPTVDLYKWNTFSLDLSKFVQPDPGAIYRVEIGFEKADAIYPCASDNDQEATVTENTSDPDEEFWDQPNNYYSTYPYHYNPNYSWRERDNPCSSSYYNRDKWVAKNVLASNLGLLAKRGTNDELLVTVTDIRTAEPIKNIDVEVFNLQMAKIAEGKTGNEGLVSIHLDETPFLLVAKQDKQRGYLRLDDGQALAIDRFDVSGETVKEGLRGFIFGERGVWRPGDSIFVSFMPMESQPGTLPPNHPVTFELTDPRGRLIDRQTSVNPDNTLYTFRTKTSEDAPTGMWLARIKMGGVVFEKSLRIETIRPNRLKINLEVVDEVLKSGNSGNFSIQSEWLHGSPASKLKADVRMDVRNVKTTFEDFPGYNFDDPTRDLQESEVSIFEGQLDESGETSFRKQIPEFDRAPGKLAAVFTTRVFEEGGSFSIATDKAPLSPFDVYTGIQTPSGDDRGLLLTDQDHQIDLVSVDAKGKPVADQELVYMVYKIDWRWWWEKSDEDLGRYISSRSRNMVDSGTLKTDRNGKGSFQFRVNKPKWGRYLIRVVNSASEHSTATTVQVDWPGWTRESRGGDGASHLVFATNKGTYKAGEDIEVTFPSSEQGRALVSIETGSKVLKSWWVKPEAKETKFSFEATADMTPNIYISVTLIQPYEQTANNRPLRLYGIVPAMVEDPATRLEPELKTKEVWRPGEKAEIEVSEANNEPMDYVVAVVDEGLLDLTNFRTPNPWSRFNARQALGVKTWDLYDEVLGAFGGKIEQLFSVGGDGSLSGDKGRNQMRRFEPMVRFFGPYKLKKRKENEHSFEVPSYTGSVRVMVIGSNGEATGSSDATVKVKKPVMVWSSLPRVLGPNEKLALPVTVFVTEDNISNVEVSLKGSEHYQVIGDATKTLSFDGPGDKNVYFEIATKQLTGTSQLIITARGGREEAVLTKNLEVRIPNPPVTRTQFAVLDGNASETFDYQLPGIVGTNNVRLEASTLPPMDLTKRLTYLTEYPHGCIEQITSGGFPQLYLDKVMEPDNAQRSKIRENVSSVLERFSDYQTPEGGFAYWPGQSQSSDWGSSYAGHFLLEAEKKGYVVRPSIKDNWLSYQKKKAKSWLPKPETRYYTSEQMLQGYRLYTLALAGEPATGAMNRLRQQSRLIVQARWLLASAYALSGMHEVAEELMNQTGDTDQARVQYRTYGSSLRDKAILINALTLLNKKETAMPLVREAADRISKDRWYSTQTTAWTLMSIVNFAGQNMESKGLQYTLTVNGDSPVTVGAEKPISQRDIDTGKNNSGSIEVSNDNSNELFVTLVMTGTPAGVDSTSFSENLNLSTRLLTMDDKTLSASKLEQGTDFKYVVRISNPGTAGDAENLALTQMVPSGWEIRNTRLEGSNAHERDIPDYRDIRDDRVLSYFDLKAGESKEFVVVVHAAFPGEFYLPPVTCEAMYNHNIRARVAGRKTEVVTP</sequence>
<evidence type="ECO:0000256" key="3">
    <source>
        <dbReference type="SAM" id="SignalP"/>
    </source>
</evidence>
<dbReference type="InterPro" id="IPR008930">
    <property type="entry name" value="Terpenoid_cyclase/PrenylTrfase"/>
</dbReference>
<dbReference type="SUPFAM" id="SSF48239">
    <property type="entry name" value="Terpenoid cyclases/Protein prenyltransferases"/>
    <property type="match status" value="1"/>
</dbReference>
<dbReference type="InterPro" id="IPR041246">
    <property type="entry name" value="Bact_MG10"/>
</dbReference>